<feature type="domain" description="AMP-binding enzyme C-terminal" evidence="6">
    <location>
        <begin position="453"/>
        <end position="530"/>
    </location>
</feature>
<dbReference type="InterPro" id="IPR000873">
    <property type="entry name" value="AMP-dep_synth/lig_dom"/>
</dbReference>
<dbReference type="InterPro" id="IPR045851">
    <property type="entry name" value="AMP-bd_C_sf"/>
</dbReference>
<evidence type="ECO:0000259" key="6">
    <source>
        <dbReference type="Pfam" id="PF13193"/>
    </source>
</evidence>
<dbReference type="KEGG" id="pthv:CE140_04800"/>
<keyword evidence="3" id="KW-0547">Nucleotide-binding</keyword>
<reference evidence="8" key="1">
    <citation type="journal article" date="2021" name="Front. Microbiol.">
        <title>Genomic Analysis of the 1-Aminocyclopropane-1-Carboxylate Deaminase-Producing Pseudomonas thivervalensis SC5 Reveals Its Multifaceted Roles in Soil and in Beneficial Interactions With Plants.</title>
        <authorList>
            <person name="Nascimento F.X."/>
            <person name="Uron P."/>
            <person name="Glick B.R."/>
            <person name="Giachini A."/>
            <person name="Rossi M.J."/>
        </authorList>
    </citation>
    <scope>NUCLEOTIDE SEQUENCE [LARGE SCALE GENOMIC DNA]</scope>
    <source>
        <strain evidence="8">PLM3</strain>
    </source>
</reference>
<dbReference type="SUPFAM" id="SSF56801">
    <property type="entry name" value="Acetyl-CoA synthetase-like"/>
    <property type="match status" value="1"/>
</dbReference>
<dbReference type="GO" id="GO:0005524">
    <property type="term" value="F:ATP binding"/>
    <property type="evidence" value="ECO:0007669"/>
    <property type="project" value="UniProtKB-KW"/>
</dbReference>
<dbReference type="Gene3D" id="3.40.50.12780">
    <property type="entry name" value="N-terminal domain of ligase-like"/>
    <property type="match status" value="1"/>
</dbReference>
<gene>
    <name evidence="7" type="ORF">CEQ51_04110</name>
</gene>
<name>A0A2Z4Z7B0_9PSED</name>
<keyword evidence="8" id="KW-1185">Reference proteome</keyword>
<evidence type="ECO:0000313" key="7">
    <source>
        <dbReference type="EMBL" id="AXA59290.1"/>
    </source>
</evidence>
<dbReference type="GO" id="GO:0006633">
    <property type="term" value="P:fatty acid biosynthetic process"/>
    <property type="evidence" value="ECO:0007669"/>
    <property type="project" value="TreeGrafter"/>
</dbReference>
<proteinExistence type="inferred from homology"/>
<dbReference type="GO" id="GO:0004321">
    <property type="term" value="F:fatty-acyl-CoA synthase activity"/>
    <property type="evidence" value="ECO:0007669"/>
    <property type="project" value="TreeGrafter"/>
</dbReference>
<dbReference type="Pfam" id="PF13193">
    <property type="entry name" value="AMP-binding_C"/>
    <property type="match status" value="1"/>
</dbReference>
<dbReference type="FunFam" id="3.30.300.30:FF:000005">
    <property type="entry name" value="Acyl-coenzyme A synthetase ACSM5, mitochondrial"/>
    <property type="match status" value="1"/>
</dbReference>
<organism evidence="7 8">
    <name type="scientific">Pseudomonas thivervalensis</name>
    <dbReference type="NCBI Taxonomy" id="86265"/>
    <lineage>
        <taxon>Bacteria</taxon>
        <taxon>Pseudomonadati</taxon>
        <taxon>Pseudomonadota</taxon>
        <taxon>Gammaproteobacteria</taxon>
        <taxon>Pseudomonadales</taxon>
        <taxon>Pseudomonadaceae</taxon>
        <taxon>Pseudomonas</taxon>
    </lineage>
</organism>
<dbReference type="PANTHER" id="PTHR43605">
    <property type="entry name" value="ACYL-COENZYME A SYNTHETASE"/>
    <property type="match status" value="1"/>
</dbReference>
<dbReference type="RefSeq" id="WP_208666515.1">
    <property type="nucleotide sequence ID" value="NZ_CP022201.1"/>
</dbReference>
<protein>
    <submittedName>
        <fullName evidence="7">AMP-binding protein</fullName>
    </submittedName>
</protein>
<evidence type="ECO:0000313" key="8">
    <source>
        <dbReference type="Proteomes" id="UP000251666"/>
    </source>
</evidence>
<dbReference type="InterPro" id="IPR051087">
    <property type="entry name" value="Mitochondrial_ACSM"/>
</dbReference>
<evidence type="ECO:0000256" key="3">
    <source>
        <dbReference type="ARBA" id="ARBA00022741"/>
    </source>
</evidence>
<dbReference type="PROSITE" id="PS00455">
    <property type="entry name" value="AMP_BINDING"/>
    <property type="match status" value="1"/>
</dbReference>
<dbReference type="GO" id="GO:0016405">
    <property type="term" value="F:CoA-ligase activity"/>
    <property type="evidence" value="ECO:0007669"/>
    <property type="project" value="UniProtKB-ARBA"/>
</dbReference>
<dbReference type="GO" id="GO:0006637">
    <property type="term" value="P:acyl-CoA metabolic process"/>
    <property type="evidence" value="ECO:0007669"/>
    <property type="project" value="TreeGrafter"/>
</dbReference>
<keyword evidence="2" id="KW-0436">Ligase</keyword>
<evidence type="ECO:0000256" key="1">
    <source>
        <dbReference type="ARBA" id="ARBA00006432"/>
    </source>
</evidence>
<dbReference type="InterPro" id="IPR020845">
    <property type="entry name" value="AMP-binding_CS"/>
</dbReference>
<dbReference type="Proteomes" id="UP000251666">
    <property type="component" value="Chromosome"/>
</dbReference>
<dbReference type="InterPro" id="IPR042099">
    <property type="entry name" value="ANL_N_sf"/>
</dbReference>
<comment type="similarity">
    <text evidence="1">Belongs to the ATP-dependent AMP-binding enzyme family.</text>
</comment>
<dbReference type="EMBL" id="CP022202">
    <property type="protein sequence ID" value="AXA59290.1"/>
    <property type="molecule type" value="Genomic_DNA"/>
</dbReference>
<dbReference type="PANTHER" id="PTHR43605:SF10">
    <property type="entry name" value="ACYL-COA SYNTHETASE MEDIUM CHAIN FAMILY MEMBER 3"/>
    <property type="match status" value="1"/>
</dbReference>
<evidence type="ECO:0000256" key="4">
    <source>
        <dbReference type="ARBA" id="ARBA00022840"/>
    </source>
</evidence>
<dbReference type="GO" id="GO:0015645">
    <property type="term" value="F:fatty acid ligase activity"/>
    <property type="evidence" value="ECO:0007669"/>
    <property type="project" value="TreeGrafter"/>
</dbReference>
<feature type="domain" description="AMP-dependent synthetase/ligase" evidence="5">
    <location>
        <begin position="41"/>
        <end position="394"/>
    </location>
</feature>
<evidence type="ECO:0000256" key="2">
    <source>
        <dbReference type="ARBA" id="ARBA00022598"/>
    </source>
</evidence>
<dbReference type="Pfam" id="PF00501">
    <property type="entry name" value="AMP-binding"/>
    <property type="match status" value="1"/>
</dbReference>
<evidence type="ECO:0000259" key="5">
    <source>
        <dbReference type="Pfam" id="PF00501"/>
    </source>
</evidence>
<keyword evidence="4" id="KW-0067">ATP-binding</keyword>
<dbReference type="AlphaFoldDB" id="A0A2Z4Z7B0"/>
<dbReference type="Gene3D" id="3.30.300.30">
    <property type="match status" value="1"/>
</dbReference>
<accession>A0A2Z4Z7B0</accession>
<dbReference type="InterPro" id="IPR025110">
    <property type="entry name" value="AMP-bd_C"/>
</dbReference>
<sequence length="554" mass="60251">MRDYSSATSQFDYLHTVNAALHGSLEALNACVECCDRHALPGRIALFWEGRDGSEATWTYRDLQDNAARFANFLRAQGVGKGDKVAGLLPRTAELLIVVLATWRIGAVYQPLFTAFGPKAIEHRLGSSEARIVVTDAVNRPKLNEVAGCPTVVTVGGEKGQGIVRGDYSFWAEVANHSNQCEPLMLTGEDPFLLMFTSGTTGPAKALSVPLKAIVAFQSYTRDAVDLRPEDAFWNVADPGWAYGIYFGVTGPLAMGHPITFYDGPFTLESTCRIINKYGITNLTGSPTAYRLLIAGGEQFARSIKGTLRIVSSAGEPLNPEVIRWFADNLDVVIHDHYGQTELGMVLCNHHGLEHPVHLGAAGFASPGHRIVVLDENQRELGVGQPGILAVDRRQSPMCWFAGYEGAPTKAFVGDYYLSGDTVELNPDGSISFVGRSDDVITTSGYRVGPFDVESALIEHAAVVEAAVIGKPDPERTELVKAFVVLSAQYRASPELAEELRLHVRQRLAAHAYPREIEFVSDLPKTPSGKLQRFILRNQEIAKAQEAAAQNVSA</sequence>